<accession>A0A2P2JMN2</accession>
<dbReference type="PANTHER" id="PTHR12069">
    <property type="entry name" value="DNA-DIRECTED RNA POLYMERASES III 80 KDA POLYPEPTIDE RNA POLYMERASE III SUBUNIT 5"/>
    <property type="match status" value="1"/>
</dbReference>
<keyword evidence="2" id="KW-0804">Transcription</keyword>
<feature type="compositionally biased region" description="Basic and acidic residues" evidence="1">
    <location>
        <begin position="270"/>
        <end position="283"/>
    </location>
</feature>
<dbReference type="GO" id="GO:0042797">
    <property type="term" value="P:tRNA transcription by RNA polymerase III"/>
    <property type="evidence" value="ECO:0007669"/>
    <property type="project" value="TreeGrafter"/>
</dbReference>
<feature type="region of interest" description="Disordered" evidence="1">
    <location>
        <begin position="17"/>
        <end position="72"/>
    </location>
</feature>
<dbReference type="InterPro" id="IPR006886">
    <property type="entry name" value="RNA_pol_III_Rpc5"/>
</dbReference>
<dbReference type="EMBL" id="GGEC01014251">
    <property type="protein sequence ID" value="MBW94734.1"/>
    <property type="molecule type" value="Transcribed_RNA"/>
</dbReference>
<feature type="region of interest" description="Disordered" evidence="1">
    <location>
        <begin position="94"/>
        <end position="113"/>
    </location>
</feature>
<sequence length="707" mass="78818">MDLDDLDVPLQAPSRVAKFAPRASKLKPQPKLKPEPSQESVLAPKPEPQNLPIPKQVEGEIDDKPSGNAASFSNGAVKMEIDAKLELAAAAAAASSSLPKQDDGMDIDGDEQKQDEDAVVREIDVFFTPSVDGNTKLYVMQYPLRACWRPYELDERCEEVRVKPTSGEVEIDLSLDVSTNWNSEFANRHSVKKQTLSTTWQPPRATGYAVGVLIGNKLHLNPIHAVVQLRPSLEHLRSHGSKRKMNITSDAEYTVKVEDPIEGKPIGSSKKQDKHVGPSNEQKSDVEECWIPLKYNGSKSDLSSSYLQKMVAKESSPLAFAMTPYNYISSLCPGTSDGNARAKVLSRRFLLSLPLEERVKRLLLEGPPIQHFDALKHYAPGASSDDVFTVLQKYGQLVQGLWVPKTSLLFPNATPKENIKLAARDYVLILFQKNRFIESSKLNFPVKFKEEMKSFLKIFAIERASFKDWEFKERTDKSFLQLYPEIIEKQDRIWKDMEQKIAHFLQPGKSMPGAKTAIAKPGITHNAVRSLNSEKSTIKCTSGVLKKKTITDETCEALRKALPKVFQNHKVCSLQLICEGLRDLAIHQSTLPKAYSKIAVTAASGVADAPPEELQEVISEVATDIHGFYVLKSSPDHPEYDSLRKVVIDLLLARGPNAKLKKAEVFEAARLALRRDVNNNEYTKVMTDFCETKGSSWVLKSGDGKPL</sequence>
<feature type="region of interest" description="Disordered" evidence="1">
    <location>
        <begin position="260"/>
        <end position="283"/>
    </location>
</feature>
<proteinExistence type="predicted"/>
<keyword evidence="2" id="KW-0240">DNA-directed RNA polymerase</keyword>
<dbReference type="PANTHER" id="PTHR12069:SF0">
    <property type="entry name" value="DNA-DIRECTED RNA POLYMERASE III SUBUNIT RPC5"/>
    <property type="match status" value="1"/>
</dbReference>
<dbReference type="AlphaFoldDB" id="A0A2P2JMN2"/>
<dbReference type="GO" id="GO:0005666">
    <property type="term" value="C:RNA polymerase III complex"/>
    <property type="evidence" value="ECO:0007669"/>
    <property type="project" value="TreeGrafter"/>
</dbReference>
<organism evidence="2">
    <name type="scientific">Rhizophora mucronata</name>
    <name type="common">Asiatic mangrove</name>
    <dbReference type="NCBI Taxonomy" id="61149"/>
    <lineage>
        <taxon>Eukaryota</taxon>
        <taxon>Viridiplantae</taxon>
        <taxon>Streptophyta</taxon>
        <taxon>Embryophyta</taxon>
        <taxon>Tracheophyta</taxon>
        <taxon>Spermatophyta</taxon>
        <taxon>Magnoliopsida</taxon>
        <taxon>eudicotyledons</taxon>
        <taxon>Gunneridae</taxon>
        <taxon>Pentapetalae</taxon>
        <taxon>rosids</taxon>
        <taxon>fabids</taxon>
        <taxon>Malpighiales</taxon>
        <taxon>Rhizophoraceae</taxon>
        <taxon>Rhizophora</taxon>
    </lineage>
</organism>
<reference evidence="2" key="1">
    <citation type="submission" date="2018-02" db="EMBL/GenBank/DDBJ databases">
        <title>Rhizophora mucronata_Transcriptome.</title>
        <authorList>
            <person name="Meera S.P."/>
            <person name="Sreeshan A."/>
            <person name="Augustine A."/>
        </authorList>
    </citation>
    <scope>NUCLEOTIDE SEQUENCE</scope>
    <source>
        <tissue evidence="2">Leaf</tissue>
    </source>
</reference>
<evidence type="ECO:0000313" key="2">
    <source>
        <dbReference type="EMBL" id="MBW94734.1"/>
    </source>
</evidence>
<dbReference type="Pfam" id="PF04801">
    <property type="entry name" value="RPC5"/>
    <property type="match status" value="1"/>
</dbReference>
<evidence type="ECO:0000256" key="1">
    <source>
        <dbReference type="SAM" id="MobiDB-lite"/>
    </source>
</evidence>
<name>A0A2P2JMN2_RHIMU</name>
<protein>
    <submittedName>
        <fullName evidence="2">DNA-directed RNA polymerase III subunit RPC5</fullName>
    </submittedName>
</protein>